<keyword evidence="3 6" id="KW-0238">DNA-binding</keyword>
<evidence type="ECO:0000313" key="7">
    <source>
        <dbReference type="Proteomes" id="UP000571817"/>
    </source>
</evidence>
<feature type="domain" description="HTH lysR-type" evidence="5">
    <location>
        <begin position="1"/>
        <end position="60"/>
    </location>
</feature>
<dbReference type="RefSeq" id="WP_179481169.1">
    <property type="nucleotide sequence ID" value="NZ_JACCFW010000001.1"/>
</dbReference>
<evidence type="ECO:0000256" key="2">
    <source>
        <dbReference type="ARBA" id="ARBA00023015"/>
    </source>
</evidence>
<dbReference type="PANTHER" id="PTHR30346:SF29">
    <property type="entry name" value="LYSR SUBSTRATE-BINDING"/>
    <property type="match status" value="1"/>
</dbReference>
<dbReference type="SUPFAM" id="SSF53850">
    <property type="entry name" value="Periplasmic binding protein-like II"/>
    <property type="match status" value="1"/>
</dbReference>
<dbReference type="EMBL" id="JACCFW010000001">
    <property type="protein sequence ID" value="NYJ74910.1"/>
    <property type="molecule type" value="Genomic_DNA"/>
</dbReference>
<dbReference type="InterPro" id="IPR000847">
    <property type="entry name" value="LysR_HTH_N"/>
</dbReference>
<dbReference type="Gene3D" id="3.40.190.10">
    <property type="entry name" value="Periplasmic binding protein-like II"/>
    <property type="match status" value="2"/>
</dbReference>
<evidence type="ECO:0000256" key="3">
    <source>
        <dbReference type="ARBA" id="ARBA00023125"/>
    </source>
</evidence>
<evidence type="ECO:0000313" key="6">
    <source>
        <dbReference type="EMBL" id="NYJ74910.1"/>
    </source>
</evidence>
<reference evidence="6 7" key="1">
    <citation type="submission" date="2020-07" db="EMBL/GenBank/DDBJ databases">
        <title>Sequencing the genomes of 1000 actinobacteria strains.</title>
        <authorList>
            <person name="Klenk H.-P."/>
        </authorList>
    </citation>
    <scope>NUCLEOTIDE SEQUENCE [LARGE SCALE GENOMIC DNA]</scope>
    <source>
        <strain evidence="6 7">DSM 29531</strain>
    </source>
</reference>
<dbReference type="Proteomes" id="UP000571817">
    <property type="component" value="Unassembled WGS sequence"/>
</dbReference>
<proteinExistence type="inferred from homology"/>
<organism evidence="6 7">
    <name type="scientific">Allobranchiibius huperziae</name>
    <dbReference type="NCBI Taxonomy" id="1874116"/>
    <lineage>
        <taxon>Bacteria</taxon>
        <taxon>Bacillati</taxon>
        <taxon>Actinomycetota</taxon>
        <taxon>Actinomycetes</taxon>
        <taxon>Micrococcales</taxon>
        <taxon>Dermacoccaceae</taxon>
        <taxon>Allobranchiibius</taxon>
    </lineage>
</organism>
<protein>
    <submittedName>
        <fullName evidence="6">DNA-binding transcriptional LysR family regulator</fullName>
    </submittedName>
</protein>
<keyword evidence="2" id="KW-0805">Transcription regulation</keyword>
<dbReference type="PANTHER" id="PTHR30346">
    <property type="entry name" value="TRANSCRIPTIONAL DUAL REGULATOR HCAR-RELATED"/>
    <property type="match status" value="1"/>
</dbReference>
<gene>
    <name evidence="6" type="ORF">HNR15_001873</name>
</gene>
<dbReference type="PRINTS" id="PR00039">
    <property type="entry name" value="HTHLYSR"/>
</dbReference>
<accession>A0A853DJL9</accession>
<keyword evidence="7" id="KW-1185">Reference proteome</keyword>
<dbReference type="Gene3D" id="1.10.10.10">
    <property type="entry name" value="Winged helix-like DNA-binding domain superfamily/Winged helix DNA-binding domain"/>
    <property type="match status" value="1"/>
</dbReference>
<evidence type="ECO:0000256" key="4">
    <source>
        <dbReference type="ARBA" id="ARBA00023163"/>
    </source>
</evidence>
<evidence type="ECO:0000259" key="5">
    <source>
        <dbReference type="PROSITE" id="PS50931"/>
    </source>
</evidence>
<dbReference type="GO" id="GO:0003700">
    <property type="term" value="F:DNA-binding transcription factor activity"/>
    <property type="evidence" value="ECO:0007669"/>
    <property type="project" value="InterPro"/>
</dbReference>
<comment type="similarity">
    <text evidence="1">Belongs to the LysR transcriptional regulatory family.</text>
</comment>
<dbReference type="InterPro" id="IPR005119">
    <property type="entry name" value="LysR_subst-bd"/>
</dbReference>
<dbReference type="Pfam" id="PF03466">
    <property type="entry name" value="LysR_substrate"/>
    <property type="match status" value="1"/>
</dbReference>
<dbReference type="PROSITE" id="PS50931">
    <property type="entry name" value="HTH_LYSR"/>
    <property type="match status" value="1"/>
</dbReference>
<dbReference type="Pfam" id="PF00126">
    <property type="entry name" value="HTH_1"/>
    <property type="match status" value="1"/>
</dbReference>
<dbReference type="InterPro" id="IPR036388">
    <property type="entry name" value="WH-like_DNA-bd_sf"/>
</dbReference>
<keyword evidence="4" id="KW-0804">Transcription</keyword>
<dbReference type="AlphaFoldDB" id="A0A853DJL9"/>
<evidence type="ECO:0000256" key="1">
    <source>
        <dbReference type="ARBA" id="ARBA00009437"/>
    </source>
</evidence>
<sequence length="303" mass="32041">MEWSSATLRLMRVIAETGSFTAAAGSLHFTQSAVSRQVAALEQSVGTRLFDRHPGGATLTPQGWIMLRAASGALDAIDRAERVIHGTEPVQGIVRLGVNHSVGAALVPRVLAVLRDEHPAIEVVTRDATSRALTRSLRSGTIEVALIASLPPYAALDDLMPQLEIDVLLEGELMVAVAADSDAARVGEVTLEQLEAACWISSPRSGTDPVFGVWPALPSSPRITHVVHDWLAKLQLVGQGWGVTTVPPTLAALVPPDVRLVRVVGGTPVLRRAIVARQPGDISAATEHVVRALRDAAADLPVS</sequence>
<dbReference type="InterPro" id="IPR036390">
    <property type="entry name" value="WH_DNA-bd_sf"/>
</dbReference>
<dbReference type="GO" id="GO:0032993">
    <property type="term" value="C:protein-DNA complex"/>
    <property type="evidence" value="ECO:0007669"/>
    <property type="project" value="TreeGrafter"/>
</dbReference>
<dbReference type="SUPFAM" id="SSF46785">
    <property type="entry name" value="Winged helix' DNA-binding domain"/>
    <property type="match status" value="1"/>
</dbReference>
<dbReference type="GO" id="GO:0003677">
    <property type="term" value="F:DNA binding"/>
    <property type="evidence" value="ECO:0007669"/>
    <property type="project" value="UniProtKB-KW"/>
</dbReference>
<name>A0A853DJL9_9MICO</name>
<comment type="caution">
    <text evidence="6">The sequence shown here is derived from an EMBL/GenBank/DDBJ whole genome shotgun (WGS) entry which is preliminary data.</text>
</comment>